<dbReference type="Gene3D" id="3.30.460.10">
    <property type="entry name" value="Beta Polymerase, domain 2"/>
    <property type="match status" value="1"/>
</dbReference>
<dbReference type="Proteomes" id="UP000269198">
    <property type="component" value="Unassembled WGS sequence"/>
</dbReference>
<dbReference type="RefSeq" id="WP_123199742.1">
    <property type="nucleotide sequence ID" value="NZ_RJMB01000002.1"/>
</dbReference>
<evidence type="ECO:0000313" key="2">
    <source>
        <dbReference type="Proteomes" id="UP000269198"/>
    </source>
</evidence>
<sequence>MEPQERTAWPAWATEEVRLVAADPAWAEHANRLAAELRQLLHGWLRGPVVHVGSTAVAGLVAKPVIDLQAIAGDPATTVVARNDALAGASWFVVPRELDQRPWRWFIVRTDTSGRHRLAHLHLMRPGEPRWHQQIAFRDALRADPALAREYADLKTEAARDHPHDRETYTEAKHAFIRGVLDRDR</sequence>
<gene>
    <name evidence="1" type="ORF">EFW17_03345</name>
</gene>
<dbReference type="EMBL" id="RJMB01000002">
    <property type="protein sequence ID" value="RNL86914.1"/>
    <property type="molecule type" value="Genomic_DNA"/>
</dbReference>
<dbReference type="PANTHER" id="PTHR34822">
    <property type="entry name" value="GRPB DOMAIN PROTEIN (AFU_ORTHOLOGUE AFUA_1G01530)"/>
    <property type="match status" value="1"/>
</dbReference>
<protein>
    <submittedName>
        <fullName evidence="1">GrpB family protein</fullName>
    </submittedName>
</protein>
<dbReference type="InterPro" id="IPR007344">
    <property type="entry name" value="GrpB/CoaE"/>
</dbReference>
<name>A0A3N0EGK7_9ACTN</name>
<accession>A0A3N0EGK7</accession>
<dbReference type="PANTHER" id="PTHR34822:SF1">
    <property type="entry name" value="GRPB FAMILY PROTEIN"/>
    <property type="match status" value="1"/>
</dbReference>
<dbReference type="InterPro" id="IPR043519">
    <property type="entry name" value="NT_sf"/>
</dbReference>
<dbReference type="OrthoDB" id="9799092at2"/>
<keyword evidence="2" id="KW-1185">Reference proteome</keyword>
<dbReference type="AlphaFoldDB" id="A0A3N0EGK7"/>
<comment type="caution">
    <text evidence="1">The sequence shown here is derived from an EMBL/GenBank/DDBJ whole genome shotgun (WGS) entry which is preliminary data.</text>
</comment>
<dbReference type="Pfam" id="PF04229">
    <property type="entry name" value="GrpB"/>
    <property type="match status" value="1"/>
</dbReference>
<dbReference type="SUPFAM" id="SSF81301">
    <property type="entry name" value="Nucleotidyltransferase"/>
    <property type="match status" value="1"/>
</dbReference>
<organism evidence="1 2">
    <name type="scientific">Halostreptopolyspora alba</name>
    <dbReference type="NCBI Taxonomy" id="2487137"/>
    <lineage>
        <taxon>Bacteria</taxon>
        <taxon>Bacillati</taxon>
        <taxon>Actinomycetota</taxon>
        <taxon>Actinomycetes</taxon>
        <taxon>Streptosporangiales</taxon>
        <taxon>Nocardiopsidaceae</taxon>
        <taxon>Halostreptopolyspora</taxon>
    </lineage>
</organism>
<reference evidence="1 2" key="1">
    <citation type="submission" date="2018-11" db="EMBL/GenBank/DDBJ databases">
        <title>The genome draft of YIM 96095.</title>
        <authorList>
            <person name="Tang S.-K."/>
            <person name="Chunyu W.-X."/>
            <person name="Feng Y.-Z."/>
        </authorList>
    </citation>
    <scope>NUCLEOTIDE SEQUENCE [LARGE SCALE GENOMIC DNA]</scope>
    <source>
        <strain evidence="1 2">YIM 96095</strain>
    </source>
</reference>
<proteinExistence type="predicted"/>
<evidence type="ECO:0000313" key="1">
    <source>
        <dbReference type="EMBL" id="RNL86914.1"/>
    </source>
</evidence>